<dbReference type="SUPFAM" id="SSF47729">
    <property type="entry name" value="IHF-like DNA-binding proteins"/>
    <property type="match status" value="1"/>
</dbReference>
<dbReference type="Gene3D" id="4.10.520.10">
    <property type="entry name" value="IHF-like DNA-binding proteins"/>
    <property type="match status" value="1"/>
</dbReference>
<evidence type="ECO:0000313" key="1">
    <source>
        <dbReference type="EMBL" id="SVC28483.1"/>
    </source>
</evidence>
<gene>
    <name evidence="1" type="ORF">METZ01_LOCUS281337</name>
</gene>
<sequence>MAAVKSNLLKQLADNYPNFLRKDLSKLLDIILNEMQNSLKRGERVELRDVFTLETRVQKARISRNPKTNEKIETPEKKSIHFKMSKDWFKKLNKSE</sequence>
<name>A0A382KY88_9ZZZZ</name>
<protein>
    <recommendedName>
        <fullName evidence="2">Integration host factor subunit beta</fullName>
    </recommendedName>
</protein>
<organism evidence="1">
    <name type="scientific">marine metagenome</name>
    <dbReference type="NCBI Taxonomy" id="408172"/>
    <lineage>
        <taxon>unclassified sequences</taxon>
        <taxon>metagenomes</taxon>
        <taxon>ecological metagenomes</taxon>
    </lineage>
</organism>
<dbReference type="GO" id="GO:0005829">
    <property type="term" value="C:cytosol"/>
    <property type="evidence" value="ECO:0007669"/>
    <property type="project" value="TreeGrafter"/>
</dbReference>
<dbReference type="CDD" id="cd13836">
    <property type="entry name" value="IHF_B"/>
    <property type="match status" value="1"/>
</dbReference>
<dbReference type="GO" id="GO:0003677">
    <property type="term" value="F:DNA binding"/>
    <property type="evidence" value="ECO:0007669"/>
    <property type="project" value="InterPro"/>
</dbReference>
<reference evidence="1" key="1">
    <citation type="submission" date="2018-05" db="EMBL/GenBank/DDBJ databases">
        <authorList>
            <person name="Lanie J.A."/>
            <person name="Ng W.-L."/>
            <person name="Kazmierczak K.M."/>
            <person name="Andrzejewski T.M."/>
            <person name="Davidsen T.M."/>
            <person name="Wayne K.J."/>
            <person name="Tettelin H."/>
            <person name="Glass J.I."/>
            <person name="Rusch D."/>
            <person name="Podicherti R."/>
            <person name="Tsui H.-C.T."/>
            <person name="Winkler M.E."/>
        </authorList>
    </citation>
    <scope>NUCLEOTIDE SEQUENCE</scope>
</reference>
<dbReference type="SMART" id="SM00411">
    <property type="entry name" value="BHL"/>
    <property type="match status" value="1"/>
</dbReference>
<dbReference type="GO" id="GO:0030527">
    <property type="term" value="F:structural constituent of chromatin"/>
    <property type="evidence" value="ECO:0007669"/>
    <property type="project" value="InterPro"/>
</dbReference>
<evidence type="ECO:0008006" key="2">
    <source>
        <dbReference type="Google" id="ProtNLM"/>
    </source>
</evidence>
<dbReference type="PANTHER" id="PTHR33175:SF5">
    <property type="entry name" value="INTEGRATION HOST FACTOR SUBUNIT BETA"/>
    <property type="match status" value="1"/>
</dbReference>
<accession>A0A382KY88</accession>
<dbReference type="EMBL" id="UINC01083105">
    <property type="protein sequence ID" value="SVC28483.1"/>
    <property type="molecule type" value="Genomic_DNA"/>
</dbReference>
<dbReference type="AlphaFoldDB" id="A0A382KY88"/>
<dbReference type="InterPro" id="IPR000119">
    <property type="entry name" value="Hist_DNA-bd"/>
</dbReference>
<proteinExistence type="predicted"/>
<dbReference type="PANTHER" id="PTHR33175">
    <property type="entry name" value="DNA-BINDING PROTEIN HU"/>
    <property type="match status" value="1"/>
</dbReference>
<dbReference type="InterPro" id="IPR010992">
    <property type="entry name" value="IHF-like_DNA-bd_dom_sf"/>
</dbReference>
<dbReference type="Pfam" id="PF00216">
    <property type="entry name" value="Bac_DNA_binding"/>
    <property type="match status" value="1"/>
</dbReference>